<dbReference type="AlphaFoldDB" id="A0A7X5X7K3"/>
<evidence type="ECO:0000313" key="3">
    <source>
        <dbReference type="Proteomes" id="UP000536624"/>
    </source>
</evidence>
<comment type="caution">
    <text evidence="2">The sequence shown here is derived from an EMBL/GenBank/DDBJ whole genome shotgun (WGS) entry which is preliminary data.</text>
</comment>
<name>A0A7X5X7K3_STRMQ</name>
<dbReference type="EMBL" id="JAALLH010000001">
    <property type="protein sequence ID" value="NIY68099.1"/>
    <property type="molecule type" value="Genomic_DNA"/>
</dbReference>
<reference evidence="2 3" key="1">
    <citation type="submission" date="2020-02" db="EMBL/GenBank/DDBJ databases">
        <title>Streptomyces malaysiensis DSM14702 (JHCC583434, PFL_A843) Genome sequencing and assembly.</title>
        <authorList>
            <person name="Samborskyy M."/>
        </authorList>
    </citation>
    <scope>NUCLEOTIDE SEQUENCE [LARGE SCALE GENOMIC DNA]</scope>
    <source>
        <strain evidence="2 3">DSM 14702</strain>
    </source>
</reference>
<accession>A0A7X5X7K3</accession>
<protein>
    <submittedName>
        <fullName evidence="2">Uncharacterized protein</fullName>
    </submittedName>
</protein>
<gene>
    <name evidence="2" type="ORF">SMALB_6181</name>
</gene>
<sequence length="84" mass="9088">MTGQWDEGGNLIVKTSDELPDDTPDKVTDKLADTLISENGTEFNGWAASFLVDTHSSAVNEAYATYVEDEGTKIIDNVHGVLVD</sequence>
<evidence type="ECO:0000313" key="2">
    <source>
        <dbReference type="EMBL" id="NIY68099.1"/>
    </source>
</evidence>
<feature type="region of interest" description="Disordered" evidence="1">
    <location>
        <begin position="1"/>
        <end position="25"/>
    </location>
</feature>
<dbReference type="Proteomes" id="UP000536624">
    <property type="component" value="Unassembled WGS sequence"/>
</dbReference>
<organism evidence="2 3">
    <name type="scientific">Streptomyces malaysiensis</name>
    <dbReference type="NCBI Taxonomy" id="92644"/>
    <lineage>
        <taxon>Bacteria</taxon>
        <taxon>Bacillati</taxon>
        <taxon>Actinomycetota</taxon>
        <taxon>Actinomycetes</taxon>
        <taxon>Kitasatosporales</taxon>
        <taxon>Streptomycetaceae</taxon>
        <taxon>Streptomyces</taxon>
        <taxon>Streptomyces violaceusniger group</taxon>
    </lineage>
</organism>
<evidence type="ECO:0000256" key="1">
    <source>
        <dbReference type="SAM" id="MobiDB-lite"/>
    </source>
</evidence>
<proteinExistence type="predicted"/>